<evidence type="ECO:0000313" key="4">
    <source>
        <dbReference type="Proteomes" id="UP001183414"/>
    </source>
</evidence>
<feature type="transmembrane region" description="Helical" evidence="2">
    <location>
        <begin position="505"/>
        <end position="525"/>
    </location>
</feature>
<feature type="transmembrane region" description="Helical" evidence="2">
    <location>
        <begin position="383"/>
        <end position="405"/>
    </location>
</feature>
<feature type="transmembrane region" description="Helical" evidence="2">
    <location>
        <begin position="217"/>
        <end position="237"/>
    </location>
</feature>
<feature type="transmembrane region" description="Helical" evidence="2">
    <location>
        <begin position="303"/>
        <end position="325"/>
    </location>
</feature>
<feature type="transmembrane region" description="Helical" evidence="2">
    <location>
        <begin position="673"/>
        <end position="692"/>
    </location>
</feature>
<feature type="transmembrane region" description="Helical" evidence="2">
    <location>
        <begin position="273"/>
        <end position="291"/>
    </location>
</feature>
<evidence type="ECO:0000256" key="2">
    <source>
        <dbReference type="SAM" id="Phobius"/>
    </source>
</evidence>
<feature type="transmembrane region" description="Helical" evidence="2">
    <location>
        <begin position="586"/>
        <end position="605"/>
    </location>
</feature>
<feature type="transmembrane region" description="Helical" evidence="2">
    <location>
        <begin position="425"/>
        <end position="449"/>
    </location>
</feature>
<feature type="transmembrane region" description="Helical" evidence="2">
    <location>
        <begin position="559"/>
        <end position="580"/>
    </location>
</feature>
<organism evidence="3 4">
    <name type="scientific">Streptomyces hazeniae</name>
    <dbReference type="NCBI Taxonomy" id="3075538"/>
    <lineage>
        <taxon>Bacteria</taxon>
        <taxon>Bacillati</taxon>
        <taxon>Actinomycetota</taxon>
        <taxon>Actinomycetes</taxon>
        <taxon>Kitasatosporales</taxon>
        <taxon>Streptomycetaceae</taxon>
        <taxon>Streptomyces</taxon>
    </lineage>
</organism>
<comment type="caution">
    <text evidence="3">The sequence shown here is derived from an EMBL/GenBank/DDBJ whole genome shotgun (WGS) entry which is preliminary data.</text>
</comment>
<feature type="transmembrane region" description="Helical" evidence="2">
    <location>
        <begin position="132"/>
        <end position="152"/>
    </location>
</feature>
<dbReference type="EMBL" id="JAVREQ010000035">
    <property type="protein sequence ID" value="MDT0382376.1"/>
    <property type="molecule type" value="Genomic_DNA"/>
</dbReference>
<feature type="transmembrane region" description="Helical" evidence="2">
    <location>
        <begin position="641"/>
        <end position="661"/>
    </location>
</feature>
<feature type="transmembrane region" description="Helical" evidence="2">
    <location>
        <begin position="331"/>
        <end position="350"/>
    </location>
</feature>
<feature type="transmembrane region" description="Helical" evidence="2">
    <location>
        <begin position="788"/>
        <end position="805"/>
    </location>
</feature>
<accession>A0ABU2NZG3</accession>
<protein>
    <recommendedName>
        <fullName evidence="5">Integral membrane protein</fullName>
    </recommendedName>
</protein>
<keyword evidence="2" id="KW-0472">Membrane</keyword>
<reference evidence="4" key="1">
    <citation type="submission" date="2023-07" db="EMBL/GenBank/DDBJ databases">
        <title>30 novel species of actinomycetes from the DSMZ collection.</title>
        <authorList>
            <person name="Nouioui I."/>
        </authorList>
    </citation>
    <scope>NUCLEOTIDE SEQUENCE [LARGE SCALE GENOMIC DNA]</scope>
    <source>
        <strain evidence="4">DSM 42041</strain>
    </source>
</reference>
<name>A0ABU2NZG3_9ACTN</name>
<feature type="transmembrane region" description="Helical" evidence="2">
    <location>
        <begin position="738"/>
        <end position="757"/>
    </location>
</feature>
<proteinExistence type="predicted"/>
<feature type="region of interest" description="Disordered" evidence="1">
    <location>
        <begin position="77"/>
        <end position="127"/>
    </location>
</feature>
<feature type="transmembrane region" description="Helical" evidence="2">
    <location>
        <begin position="357"/>
        <end position="377"/>
    </location>
</feature>
<feature type="transmembrane region" description="Helical" evidence="2">
    <location>
        <begin position="764"/>
        <end position="782"/>
    </location>
</feature>
<gene>
    <name evidence="3" type="ORF">RM572_26810</name>
</gene>
<feature type="compositionally biased region" description="Pro residues" evidence="1">
    <location>
        <begin position="89"/>
        <end position="107"/>
    </location>
</feature>
<feature type="transmembrane region" description="Helical" evidence="2">
    <location>
        <begin position="892"/>
        <end position="912"/>
    </location>
</feature>
<evidence type="ECO:0000313" key="3">
    <source>
        <dbReference type="EMBL" id="MDT0382376.1"/>
    </source>
</evidence>
<evidence type="ECO:0008006" key="5">
    <source>
        <dbReference type="Google" id="ProtNLM"/>
    </source>
</evidence>
<dbReference type="Proteomes" id="UP001183414">
    <property type="component" value="Unassembled WGS sequence"/>
</dbReference>
<sequence length="930" mass="93450">MTNSTPNAPCPDCGRPLTAPAASAAHCPHCGLPVTGPVFGRVRWVEGELHRLDHQRGTLLAERRRLLGELRAGAVRATANGPQSDGPPGFGPPAYGPSGFGPPPAGFGPPRHGAVPPPRPGRETSPGTARNVLLALGGVLLTVAALAFTLFSWGEMGIAGRAAVLATVTLAAVAAPVLLLRRTLNATAEAVGWVALVLLLLDAYALRQVRLQHTDALAYTATAVAVVAGLWAVYGTLVPRPGLRGPVPAAVVLAQLPVPLGAGAAGAGLHGTAWALLVTAAADTVLAVAPWTGARRPSQAVRVTASVTALLTGIPALLLAGWLSLAAQDPASALEAGALLLAAAAVLLSAGWRRRTYAVALGCAAGLLAVAATGGLVRTLVPSVTWVAPGYLLCAVLLVAAVSGVRKRGKTGAVTEPKRSPRAGLLLAAAGVHACALLYAAPPLAYALFAPLGWAESPWRGVPRDAGAFGAHWTGDAGTVVILGVCASVLAVAGRMPVPVPVPDGVRRAAALGALVLGAAAVAVAPTALDLPYAAVRLVLVALVVALLGLAATGTGGRLSAATASGVAVVTALTALGWALTDRTATLVTLPVLSAAFAAAAVLAARRHTTRPPRDGAFVPPGGAVSPTAGARYGGGFVTEVAVAALCAAVAVLHAAGFAWAVPVALDVPHERAAFAVFAVAAVAAWVAARLARPTTGTGTGSAVPPRFLAPGAVVSLAVEGAGYVVAGWSLLPAAADAPLLALALALCGVLAGCVAVREDRRPAAYVATALFLLATWVRLYASDVEVPEAYTLPPAVAALAMGLLRLRAQPRLSSWAAYAPALTLALLPSLVALLGDPHGLRPLLLGIGALAVTLLGARHRLQAPLLLGGAALALVAAHELAPYLAHAVGLLPRWLPPAVAGLLLLAVGATYEQRLRDARRLHAAWRRLG</sequence>
<feature type="transmembrane region" description="Helical" evidence="2">
    <location>
        <begin position="186"/>
        <end position="205"/>
    </location>
</feature>
<dbReference type="NCBIfam" id="NF047321">
    <property type="entry name" value="SCO7613_CTERM"/>
    <property type="match status" value="1"/>
</dbReference>
<keyword evidence="2" id="KW-1133">Transmembrane helix</keyword>
<feature type="transmembrane region" description="Helical" evidence="2">
    <location>
        <begin position="841"/>
        <end position="858"/>
    </location>
</feature>
<feature type="transmembrane region" description="Helical" evidence="2">
    <location>
        <begin position="865"/>
        <end position="886"/>
    </location>
</feature>
<feature type="transmembrane region" description="Helical" evidence="2">
    <location>
        <begin position="531"/>
        <end position="552"/>
    </location>
</feature>
<dbReference type="InterPro" id="IPR058062">
    <property type="entry name" value="SCO7613_C"/>
</dbReference>
<evidence type="ECO:0000256" key="1">
    <source>
        <dbReference type="SAM" id="MobiDB-lite"/>
    </source>
</evidence>
<dbReference type="RefSeq" id="WP_311675968.1">
    <property type="nucleotide sequence ID" value="NZ_JAVREQ010000035.1"/>
</dbReference>
<feature type="transmembrane region" description="Helical" evidence="2">
    <location>
        <begin position="249"/>
        <end position="267"/>
    </location>
</feature>
<feature type="transmembrane region" description="Helical" evidence="2">
    <location>
        <begin position="817"/>
        <end position="835"/>
    </location>
</feature>
<keyword evidence="2" id="KW-0812">Transmembrane</keyword>
<feature type="transmembrane region" description="Helical" evidence="2">
    <location>
        <begin position="469"/>
        <end position="493"/>
    </location>
</feature>
<feature type="transmembrane region" description="Helical" evidence="2">
    <location>
        <begin position="158"/>
        <end position="179"/>
    </location>
</feature>
<feature type="transmembrane region" description="Helical" evidence="2">
    <location>
        <begin position="713"/>
        <end position="732"/>
    </location>
</feature>
<keyword evidence="4" id="KW-1185">Reference proteome</keyword>